<gene>
    <name evidence="1" type="ORF">JF50_12200</name>
</gene>
<dbReference type="Proteomes" id="UP000031327">
    <property type="component" value="Unassembled WGS sequence"/>
</dbReference>
<dbReference type="RefSeq" id="WP_039609745.1">
    <property type="nucleotide sequence ID" value="NZ_JWIC01000006.1"/>
</dbReference>
<protein>
    <submittedName>
        <fullName evidence="1">Uncharacterized protein</fullName>
    </submittedName>
</protein>
<accession>A0A0C1QNR2</accession>
<comment type="caution">
    <text evidence="1">The sequence shown here is derived from an EMBL/GenBank/DDBJ whole genome shotgun (WGS) entry which is preliminary data.</text>
</comment>
<name>A0A0C1QNR2_9GAMM</name>
<reference evidence="1 2" key="1">
    <citation type="submission" date="2014-12" db="EMBL/GenBank/DDBJ databases">
        <title>Draft Genome Sequence of Pseudoalteromonas luteoviolacea HI1.</title>
        <authorList>
            <person name="Asahina A.Y."/>
            <person name="Hadfield M.G."/>
        </authorList>
    </citation>
    <scope>NUCLEOTIDE SEQUENCE [LARGE SCALE GENOMIC DNA]</scope>
    <source>
        <strain evidence="1 2">HI1</strain>
    </source>
</reference>
<dbReference type="AlphaFoldDB" id="A0A0C1QNR2"/>
<dbReference type="OrthoDB" id="5916747at2"/>
<proteinExistence type="predicted"/>
<organism evidence="1 2">
    <name type="scientific">Pseudoalteromonas luteoviolacea</name>
    <dbReference type="NCBI Taxonomy" id="43657"/>
    <lineage>
        <taxon>Bacteria</taxon>
        <taxon>Pseudomonadati</taxon>
        <taxon>Pseudomonadota</taxon>
        <taxon>Gammaproteobacteria</taxon>
        <taxon>Alteromonadales</taxon>
        <taxon>Pseudoalteromonadaceae</taxon>
        <taxon>Pseudoalteromonas</taxon>
    </lineage>
</organism>
<sequence length="191" mass="21970">MKKWMLKLLGTGVTKPIVRSVVEPIWQSTGEVFYLLNTLQLRYKSCYGMVSIDAFDINLFMKNASDPLEELVHEFGEEFTFSVCAVGWERLGNQTRVKAIDNAAVFRFNKSLDSPTQVLFQHQFCASDEVNKKDVNLALTRGVFKYYNVQIDEFINQLKEANKRINHDRAKCHGITGENFNKNVFDRVSMA</sequence>
<evidence type="ECO:0000313" key="1">
    <source>
        <dbReference type="EMBL" id="KID56677.1"/>
    </source>
</evidence>
<dbReference type="EMBL" id="JWIC01000006">
    <property type="protein sequence ID" value="KID56677.1"/>
    <property type="molecule type" value="Genomic_DNA"/>
</dbReference>
<evidence type="ECO:0000313" key="2">
    <source>
        <dbReference type="Proteomes" id="UP000031327"/>
    </source>
</evidence>